<organism evidence="1 2">
    <name type="scientific">Clostridium grantii DSM 8605</name>
    <dbReference type="NCBI Taxonomy" id="1121316"/>
    <lineage>
        <taxon>Bacteria</taxon>
        <taxon>Bacillati</taxon>
        <taxon>Bacillota</taxon>
        <taxon>Clostridia</taxon>
        <taxon>Eubacteriales</taxon>
        <taxon>Clostridiaceae</taxon>
        <taxon>Clostridium</taxon>
    </lineage>
</organism>
<dbReference type="Proteomes" id="UP000184447">
    <property type="component" value="Unassembled WGS sequence"/>
</dbReference>
<sequence length="368" mass="40675">MTLAVKDDNYLKYFPMERASNLYYVVYIDNKKLPYTINKNKDKVIKGNLLLKGFLESPKKEINLRNFIIEETLIIDIGLGHLNLENVQARNIIIKSAGFRSVNFMGNCIVENLIINNINPVKVSISDYDNVIIENVIIAPTTSVLDKATILLSGEFKDTKFMVKSSVNLIAQNDLKIAEPIIIDTGNNDKILLSGNFNDVEGFIVVNNCEVSGDKNNPPTDLNIGVDIKKIDSEVTFKGNLEGSNIAFNSATNVNCAGKLGGILVNKSASNINMSIDIEATISEIYNYSTIKFTGFNEVVEEIIDNTHNIGEGKTILSAIQRMVQFTSGKGSIVINIVEKGDYKVKLSIQEGENNANLKNVLDIKVEE</sequence>
<protein>
    <submittedName>
        <fullName evidence="1">Uncharacterized protein</fullName>
    </submittedName>
</protein>
<evidence type="ECO:0000313" key="2">
    <source>
        <dbReference type="Proteomes" id="UP000184447"/>
    </source>
</evidence>
<name>A0A1M5V6U6_9CLOT</name>
<accession>A0A1M5V6U6</accession>
<dbReference type="AlphaFoldDB" id="A0A1M5V6U6"/>
<dbReference type="EMBL" id="FQXM01000010">
    <property type="protein sequence ID" value="SHH70930.1"/>
    <property type="molecule type" value="Genomic_DNA"/>
</dbReference>
<gene>
    <name evidence="1" type="ORF">SAMN02745207_02127</name>
</gene>
<keyword evidence="2" id="KW-1185">Reference proteome</keyword>
<dbReference type="RefSeq" id="WP_073338409.1">
    <property type="nucleotide sequence ID" value="NZ_FQXM01000010.1"/>
</dbReference>
<reference evidence="1 2" key="1">
    <citation type="submission" date="2016-11" db="EMBL/GenBank/DDBJ databases">
        <authorList>
            <person name="Jaros S."/>
            <person name="Januszkiewicz K."/>
            <person name="Wedrychowicz H."/>
        </authorList>
    </citation>
    <scope>NUCLEOTIDE SEQUENCE [LARGE SCALE GENOMIC DNA]</scope>
    <source>
        <strain evidence="1 2">DSM 8605</strain>
    </source>
</reference>
<dbReference type="STRING" id="1121316.SAMN02745207_02127"/>
<proteinExistence type="predicted"/>
<evidence type="ECO:0000313" key="1">
    <source>
        <dbReference type="EMBL" id="SHH70930.1"/>
    </source>
</evidence>